<dbReference type="CDD" id="cd00165">
    <property type="entry name" value="S4"/>
    <property type="match status" value="1"/>
</dbReference>
<dbReference type="Proteomes" id="UP000275267">
    <property type="component" value="Unassembled WGS sequence"/>
</dbReference>
<dbReference type="Pfam" id="PF01479">
    <property type="entry name" value="S4"/>
    <property type="match status" value="1"/>
</dbReference>
<feature type="domain" description="RNA-binding S4" evidence="2">
    <location>
        <begin position="232"/>
        <end position="291"/>
    </location>
</feature>
<sequence>MAAAAAAALTLASPLRRLLRAPHPRGVIPAPYYFITRRWCSATIAVAAAAARDSAVKGGVDRNAAEAEEVRNILDMKYIVVLFSLKGQGQLSSHLRAHNAQEAMLAIEKLADIKAVAQGGYPQAERCRISVGHPDSMTSNPDVVAALSISGNFRLEPCSHGDFLGAILGTGITREKGERGAQVLVDPELVDYLISTLEKVGKVGVSCTQIPLLALEYEPPRTKSFKTVESSLRVDALASAGFKISRTKLASLISAGDVRVNWAPVLKNGVTLKSGDVVSVSGMGRLKDEEKVL</sequence>
<dbReference type="EMBL" id="PQIB02000004">
    <property type="protein sequence ID" value="RLN24496.1"/>
    <property type="molecule type" value="Genomic_DNA"/>
</dbReference>
<proteinExistence type="predicted"/>
<dbReference type="OrthoDB" id="4150at2759"/>
<evidence type="ECO:0000259" key="2">
    <source>
        <dbReference type="SMART" id="SM00363"/>
    </source>
</evidence>
<keyword evidence="1" id="KW-0694">RNA-binding</keyword>
<dbReference type="PANTHER" id="PTHR13633:SF3">
    <property type="entry name" value="MITOCHONDRIAL TRANSCRIPTION RESCUE FACTOR 1"/>
    <property type="match status" value="1"/>
</dbReference>
<accession>A0A3L6SPE0</accession>
<protein>
    <recommendedName>
        <fullName evidence="2">RNA-binding S4 domain-containing protein</fullName>
    </recommendedName>
</protein>
<dbReference type="Pfam" id="PF17774">
    <property type="entry name" value="YlmH_RBD"/>
    <property type="match status" value="1"/>
</dbReference>
<dbReference type="PROSITE" id="PS50889">
    <property type="entry name" value="S4"/>
    <property type="match status" value="1"/>
</dbReference>
<dbReference type="SMART" id="SM00363">
    <property type="entry name" value="S4"/>
    <property type="match status" value="1"/>
</dbReference>
<gene>
    <name evidence="3" type="ORF">C2845_PM07G22920</name>
</gene>
<dbReference type="Gene3D" id="3.30.70.330">
    <property type="match status" value="1"/>
</dbReference>
<name>A0A3L6SPE0_PANMI</name>
<dbReference type="GO" id="GO:0003723">
    <property type="term" value="F:RNA binding"/>
    <property type="evidence" value="ECO:0007669"/>
    <property type="project" value="UniProtKB-KW"/>
</dbReference>
<dbReference type="PANTHER" id="PTHR13633">
    <property type="entry name" value="MITOCHONDRIAL TRANSCRIPTION RESCUE FACTOR 1"/>
    <property type="match status" value="1"/>
</dbReference>
<evidence type="ECO:0000313" key="3">
    <source>
        <dbReference type="EMBL" id="RLN24496.1"/>
    </source>
</evidence>
<dbReference type="InterPro" id="IPR017506">
    <property type="entry name" value="PSII_S4"/>
</dbReference>
<reference evidence="4" key="1">
    <citation type="journal article" date="2019" name="Nat. Commun.">
        <title>The genome of broomcorn millet.</title>
        <authorList>
            <person name="Zou C."/>
            <person name="Miki D."/>
            <person name="Li D."/>
            <person name="Tang Q."/>
            <person name="Xiao L."/>
            <person name="Rajput S."/>
            <person name="Deng P."/>
            <person name="Jia W."/>
            <person name="Huang R."/>
            <person name="Zhang M."/>
            <person name="Sun Y."/>
            <person name="Hu J."/>
            <person name="Fu X."/>
            <person name="Schnable P.S."/>
            <person name="Li F."/>
            <person name="Zhang H."/>
            <person name="Feng B."/>
            <person name="Zhu X."/>
            <person name="Liu R."/>
            <person name="Schnable J.C."/>
            <person name="Zhu J.-K."/>
            <person name="Zhang H."/>
        </authorList>
    </citation>
    <scope>NUCLEOTIDE SEQUENCE [LARGE SCALE GENOMIC DNA]</scope>
</reference>
<dbReference type="InterPro" id="IPR040591">
    <property type="entry name" value="RqcP2_RBD"/>
</dbReference>
<dbReference type="STRING" id="4540.A0A3L6SPE0"/>
<evidence type="ECO:0000313" key="4">
    <source>
        <dbReference type="Proteomes" id="UP000275267"/>
    </source>
</evidence>
<dbReference type="Gene3D" id="3.10.290.10">
    <property type="entry name" value="RNA-binding S4 domain"/>
    <property type="match status" value="1"/>
</dbReference>
<dbReference type="InterPro" id="IPR036986">
    <property type="entry name" value="S4_RNA-bd_sf"/>
</dbReference>
<dbReference type="InterPro" id="IPR012677">
    <property type="entry name" value="Nucleotide-bd_a/b_plait_sf"/>
</dbReference>
<dbReference type="SUPFAM" id="SSF55174">
    <property type="entry name" value="Alpha-L RNA-binding motif"/>
    <property type="match status" value="1"/>
</dbReference>
<evidence type="ECO:0000256" key="1">
    <source>
        <dbReference type="PROSITE-ProRule" id="PRU00182"/>
    </source>
</evidence>
<dbReference type="NCBIfam" id="TIGR03069">
    <property type="entry name" value="PS_II_S4"/>
    <property type="match status" value="1"/>
</dbReference>
<keyword evidence="4" id="KW-1185">Reference proteome</keyword>
<comment type="caution">
    <text evidence="3">The sequence shown here is derived from an EMBL/GenBank/DDBJ whole genome shotgun (WGS) entry which is preliminary data.</text>
</comment>
<dbReference type="InterPro" id="IPR002942">
    <property type="entry name" value="S4_RNA-bd"/>
</dbReference>
<organism evidence="3 4">
    <name type="scientific">Panicum miliaceum</name>
    <name type="common">Proso millet</name>
    <name type="synonym">Broomcorn millet</name>
    <dbReference type="NCBI Taxonomy" id="4540"/>
    <lineage>
        <taxon>Eukaryota</taxon>
        <taxon>Viridiplantae</taxon>
        <taxon>Streptophyta</taxon>
        <taxon>Embryophyta</taxon>
        <taxon>Tracheophyta</taxon>
        <taxon>Spermatophyta</taxon>
        <taxon>Magnoliopsida</taxon>
        <taxon>Liliopsida</taxon>
        <taxon>Poales</taxon>
        <taxon>Poaceae</taxon>
        <taxon>PACMAD clade</taxon>
        <taxon>Panicoideae</taxon>
        <taxon>Panicodae</taxon>
        <taxon>Paniceae</taxon>
        <taxon>Panicinae</taxon>
        <taxon>Panicum</taxon>
        <taxon>Panicum sect. Panicum</taxon>
    </lineage>
</organism>
<dbReference type="AlphaFoldDB" id="A0A3L6SPE0"/>